<dbReference type="AlphaFoldDB" id="A0A7I7SKX3"/>
<dbReference type="Proteomes" id="UP000466445">
    <property type="component" value="Chromosome"/>
</dbReference>
<dbReference type="Pfam" id="PF19345">
    <property type="entry name" value="MTHFR_2"/>
    <property type="match status" value="1"/>
</dbReference>
<gene>
    <name evidence="1" type="ORF">MSAR_05340</name>
</gene>
<dbReference type="KEGG" id="msar:MSAR_05340"/>
<dbReference type="Gene3D" id="3.20.20.220">
    <property type="match status" value="1"/>
</dbReference>
<accession>A0A7I7SKX3</accession>
<dbReference type="InterPro" id="IPR049477">
    <property type="entry name" value="MTHFR"/>
</dbReference>
<protein>
    <submittedName>
        <fullName evidence="1">Uncharacterized protein</fullName>
    </submittedName>
</protein>
<reference evidence="1 2" key="1">
    <citation type="journal article" date="2019" name="Emerg. Microbes Infect.">
        <title>Comprehensive subspecies identification of 175 nontuberculous mycobacteria species based on 7547 genomic profiles.</title>
        <authorList>
            <person name="Matsumoto Y."/>
            <person name="Kinjo T."/>
            <person name="Motooka D."/>
            <person name="Nabeya D."/>
            <person name="Jung N."/>
            <person name="Uechi K."/>
            <person name="Horii T."/>
            <person name="Iida T."/>
            <person name="Fujita J."/>
            <person name="Nakamura S."/>
        </authorList>
    </citation>
    <scope>NUCLEOTIDE SEQUENCE [LARGE SCALE GENOMIC DNA]</scope>
    <source>
        <strain evidence="1 2">JCM 30395</strain>
    </source>
</reference>
<evidence type="ECO:0000313" key="2">
    <source>
        <dbReference type="Proteomes" id="UP000466445"/>
    </source>
</evidence>
<keyword evidence="2" id="KW-1185">Reference proteome</keyword>
<organism evidence="1 2">
    <name type="scientific">Mycolicibacterium sarraceniae</name>
    <dbReference type="NCBI Taxonomy" id="1534348"/>
    <lineage>
        <taxon>Bacteria</taxon>
        <taxon>Bacillati</taxon>
        <taxon>Actinomycetota</taxon>
        <taxon>Actinomycetes</taxon>
        <taxon>Mycobacteriales</taxon>
        <taxon>Mycobacteriaceae</taxon>
        <taxon>Mycolicibacterium</taxon>
    </lineage>
</organism>
<evidence type="ECO:0000313" key="1">
    <source>
        <dbReference type="EMBL" id="BBY57398.1"/>
    </source>
</evidence>
<dbReference type="EMBL" id="AP022595">
    <property type="protein sequence ID" value="BBY57398.1"/>
    <property type="molecule type" value="Genomic_DNA"/>
</dbReference>
<sequence>MPLNTVALELVPPNIDRGTQHARHEAHNVLELAAQTGLAGRIGHVMIPGMIAEDDDRPIDMQPKLDVVDFWSSVPNCPAYAACARKSPPSSTNPRYAAG</sequence>
<name>A0A7I7SKX3_9MYCO</name>
<proteinExistence type="predicted"/>